<gene>
    <name evidence="5" type="ORF">SAMN05216412_11356</name>
</gene>
<name>A0A1I0GGV4_9PROT</name>
<dbReference type="RefSeq" id="WP_081355834.1">
    <property type="nucleotide sequence ID" value="NZ_FOHI01000013.1"/>
</dbReference>
<accession>A0A1I0GGV4</accession>
<evidence type="ECO:0000259" key="4">
    <source>
        <dbReference type="Pfam" id="PF04586"/>
    </source>
</evidence>
<evidence type="ECO:0000256" key="2">
    <source>
        <dbReference type="ARBA" id="ARBA00022670"/>
    </source>
</evidence>
<evidence type="ECO:0000256" key="1">
    <source>
        <dbReference type="ARBA" id="ARBA00022612"/>
    </source>
</evidence>
<keyword evidence="3" id="KW-0378">Hydrolase</keyword>
<evidence type="ECO:0000313" key="5">
    <source>
        <dbReference type="EMBL" id="SET70354.1"/>
    </source>
</evidence>
<dbReference type="AlphaFoldDB" id="A0A1I0GGV4"/>
<dbReference type="Pfam" id="PF04586">
    <property type="entry name" value="Peptidase_S78"/>
    <property type="match status" value="1"/>
</dbReference>
<evidence type="ECO:0000256" key="3">
    <source>
        <dbReference type="ARBA" id="ARBA00022801"/>
    </source>
</evidence>
<organism evidence="5 6">
    <name type="scientific">Nitrosospira multiformis</name>
    <dbReference type="NCBI Taxonomy" id="1231"/>
    <lineage>
        <taxon>Bacteria</taxon>
        <taxon>Pseudomonadati</taxon>
        <taxon>Pseudomonadota</taxon>
        <taxon>Betaproteobacteria</taxon>
        <taxon>Nitrosomonadales</taxon>
        <taxon>Nitrosomonadaceae</taxon>
        <taxon>Nitrosospira</taxon>
    </lineage>
</organism>
<dbReference type="NCBIfam" id="TIGR01543">
    <property type="entry name" value="proheadase_HK97"/>
    <property type="match status" value="1"/>
</dbReference>
<keyword evidence="2" id="KW-0645">Protease</keyword>
<dbReference type="GO" id="GO:0008233">
    <property type="term" value="F:peptidase activity"/>
    <property type="evidence" value="ECO:0007669"/>
    <property type="project" value="UniProtKB-KW"/>
</dbReference>
<dbReference type="OrthoDB" id="64791at2"/>
<feature type="domain" description="Prohead serine protease" evidence="4">
    <location>
        <begin position="21"/>
        <end position="167"/>
    </location>
</feature>
<evidence type="ECO:0000313" key="6">
    <source>
        <dbReference type="Proteomes" id="UP000183339"/>
    </source>
</evidence>
<protein>
    <recommendedName>
        <fullName evidence="4">Prohead serine protease domain-containing protein</fullName>
    </recommendedName>
</protein>
<dbReference type="InterPro" id="IPR006433">
    <property type="entry name" value="Prohead_protease"/>
</dbReference>
<dbReference type="InterPro" id="IPR054613">
    <property type="entry name" value="Peptidase_S78_dom"/>
</dbReference>
<proteinExistence type="predicted"/>
<dbReference type="GO" id="GO:0006508">
    <property type="term" value="P:proteolysis"/>
    <property type="evidence" value="ECO:0007669"/>
    <property type="project" value="UniProtKB-KW"/>
</dbReference>
<dbReference type="EMBL" id="FOHI01000013">
    <property type="protein sequence ID" value="SET70354.1"/>
    <property type="molecule type" value="Genomic_DNA"/>
</dbReference>
<keyword evidence="1" id="KW-1188">Viral release from host cell</keyword>
<sequence>MTTQAFEIRSGGELRAVSPGKLAGYAAVFNSQSQDLGGFVERILPGAFKRSLTKPDNIRALLEHDPQRLLGRVGARTLTLQEDKKGLYFELSLPDTSYARDLGVLVDRGDISGCSFGFHVPDGGANWDMRSGQLTRDLIAIDLHEITITANPAYLDTTVAKRSMEEWRDSQLKGNIRWLETVDDDDDDWMGRRCIRLY</sequence>
<dbReference type="Proteomes" id="UP000183339">
    <property type="component" value="Unassembled WGS sequence"/>
</dbReference>
<reference evidence="5 6" key="1">
    <citation type="submission" date="2016-10" db="EMBL/GenBank/DDBJ databases">
        <authorList>
            <person name="de Groot N.N."/>
        </authorList>
    </citation>
    <scope>NUCLEOTIDE SEQUENCE [LARGE SCALE GENOMIC DNA]</scope>
    <source>
        <strain evidence="5 6">Nl7</strain>
    </source>
</reference>